<feature type="region of interest" description="Disordered" evidence="1">
    <location>
        <begin position="388"/>
        <end position="417"/>
    </location>
</feature>
<evidence type="ECO:0000256" key="1">
    <source>
        <dbReference type="SAM" id="MobiDB-lite"/>
    </source>
</evidence>
<dbReference type="Proteomes" id="UP000824140">
    <property type="component" value="Unassembled WGS sequence"/>
</dbReference>
<feature type="region of interest" description="Disordered" evidence="1">
    <location>
        <begin position="321"/>
        <end position="346"/>
    </location>
</feature>
<dbReference type="Pfam" id="PF01471">
    <property type="entry name" value="PG_binding_1"/>
    <property type="match status" value="1"/>
</dbReference>
<proteinExistence type="predicted"/>
<dbReference type="Gene3D" id="1.10.101.10">
    <property type="entry name" value="PGBD-like superfamily/PGBD"/>
    <property type="match status" value="1"/>
</dbReference>
<protein>
    <submittedName>
        <fullName evidence="3">Peptidoglycan-binding protein</fullName>
    </submittedName>
</protein>
<gene>
    <name evidence="3" type="ORF">IAA84_07840</name>
</gene>
<dbReference type="InterPro" id="IPR036365">
    <property type="entry name" value="PGBD-like_sf"/>
</dbReference>
<dbReference type="AlphaFoldDB" id="A0A9D1K6P7"/>
<dbReference type="InterPro" id="IPR002477">
    <property type="entry name" value="Peptidoglycan-bd-like"/>
</dbReference>
<feature type="compositionally biased region" description="Gly residues" evidence="1">
    <location>
        <begin position="334"/>
        <end position="346"/>
    </location>
</feature>
<dbReference type="InterPro" id="IPR036366">
    <property type="entry name" value="PGBDSf"/>
</dbReference>
<organism evidence="3 4">
    <name type="scientific">Candidatus Alectryocaccomicrobium excrementavium</name>
    <dbReference type="NCBI Taxonomy" id="2840668"/>
    <lineage>
        <taxon>Bacteria</taxon>
        <taxon>Bacillati</taxon>
        <taxon>Bacillota</taxon>
        <taxon>Clostridia</taxon>
        <taxon>Candidatus Alectryocaccomicrobium</taxon>
    </lineage>
</organism>
<evidence type="ECO:0000259" key="2">
    <source>
        <dbReference type="Pfam" id="PF01471"/>
    </source>
</evidence>
<dbReference type="EMBL" id="DVJN01000157">
    <property type="protein sequence ID" value="HIS92907.1"/>
    <property type="molecule type" value="Genomic_DNA"/>
</dbReference>
<feature type="domain" description="Peptidoglycan binding-like" evidence="2">
    <location>
        <begin position="11"/>
        <end position="66"/>
    </location>
</feature>
<comment type="caution">
    <text evidence="3">The sequence shown here is derived from an EMBL/GenBank/DDBJ whole genome shotgun (WGS) entry which is preliminary data.</text>
</comment>
<feature type="compositionally biased region" description="Basic and acidic residues" evidence="1">
    <location>
        <begin position="397"/>
        <end position="417"/>
    </location>
</feature>
<evidence type="ECO:0000313" key="4">
    <source>
        <dbReference type="Proteomes" id="UP000824140"/>
    </source>
</evidence>
<reference evidence="3" key="2">
    <citation type="journal article" date="2021" name="PeerJ">
        <title>Extensive microbial diversity within the chicken gut microbiome revealed by metagenomics and culture.</title>
        <authorList>
            <person name="Gilroy R."/>
            <person name="Ravi A."/>
            <person name="Getino M."/>
            <person name="Pursley I."/>
            <person name="Horton D.L."/>
            <person name="Alikhan N.F."/>
            <person name="Baker D."/>
            <person name="Gharbi K."/>
            <person name="Hall N."/>
            <person name="Watson M."/>
            <person name="Adriaenssens E.M."/>
            <person name="Foster-Nyarko E."/>
            <person name="Jarju S."/>
            <person name="Secka A."/>
            <person name="Antonio M."/>
            <person name="Oren A."/>
            <person name="Chaudhuri R.R."/>
            <person name="La Ragione R."/>
            <person name="Hildebrand F."/>
            <person name="Pallen M.J."/>
        </authorList>
    </citation>
    <scope>NUCLEOTIDE SEQUENCE</scope>
    <source>
        <strain evidence="3">13766</strain>
    </source>
</reference>
<accession>A0A9D1K6P7</accession>
<dbReference type="SUPFAM" id="SSF47090">
    <property type="entry name" value="PGBD-like"/>
    <property type="match status" value="1"/>
</dbReference>
<reference evidence="3" key="1">
    <citation type="submission" date="2020-10" db="EMBL/GenBank/DDBJ databases">
        <authorList>
            <person name="Gilroy R."/>
        </authorList>
    </citation>
    <scope>NUCLEOTIDE SEQUENCE</scope>
    <source>
        <strain evidence="3">13766</strain>
    </source>
</reference>
<name>A0A9D1K6P7_9FIRM</name>
<sequence>MAYSTIREGSRGEDVKRLQTLLNNEGYSLDVDGIFGDKTQSAVRQYQRSQGLDADGIVGSNTWSSLTAPAQSAQAPAGQVDVSGGRDLTGAASGTAGGYTQGNGSIRLPARPEDYTPSQAVTDAENALKEWEANRPGDYVSQYQDQLDALYNQIVGRGEFSYNPQADPLYEMYKDRYTAGGQLAMQDAMAGAAALSGGYANSYAQTVGQQQLGAYMTALADVLPELEARAYDRWRDEGVDLYNQFQLTQGLDATDYDRYRDTVGDYYNDLDYAYGKWQDLYGNDYNQYLDALAAWQDARDFAYQQAMDALAQQNYEREWAYTQQQNAKKSSGSSSGGSGKKTGTAGGANAPVGAVLGAALGLAGQKQVNDLDEEVMDLYDTIGSNARGAIESSTHSASEKNYMRKQLQRLEEESGKR</sequence>
<evidence type="ECO:0000313" key="3">
    <source>
        <dbReference type="EMBL" id="HIS92907.1"/>
    </source>
</evidence>